<dbReference type="GO" id="GO:0016020">
    <property type="term" value="C:membrane"/>
    <property type="evidence" value="ECO:0007669"/>
    <property type="project" value="TreeGrafter"/>
</dbReference>
<feature type="region of interest" description="Disordered" evidence="5">
    <location>
        <begin position="122"/>
        <end position="148"/>
    </location>
</feature>
<dbReference type="PANTHER" id="PTHR46134">
    <property type="entry name" value="DRONGO, ISOFORM F"/>
    <property type="match status" value="1"/>
</dbReference>
<organism evidence="7 8">
    <name type="scientific">Parthenolecanium corni</name>
    <dbReference type="NCBI Taxonomy" id="536013"/>
    <lineage>
        <taxon>Eukaryota</taxon>
        <taxon>Metazoa</taxon>
        <taxon>Ecdysozoa</taxon>
        <taxon>Arthropoda</taxon>
        <taxon>Hexapoda</taxon>
        <taxon>Insecta</taxon>
        <taxon>Pterygota</taxon>
        <taxon>Neoptera</taxon>
        <taxon>Paraneoptera</taxon>
        <taxon>Hemiptera</taxon>
        <taxon>Sternorrhyncha</taxon>
        <taxon>Coccoidea</taxon>
        <taxon>Coccidae</taxon>
        <taxon>Parthenolecanium</taxon>
    </lineage>
</organism>
<evidence type="ECO:0000256" key="3">
    <source>
        <dbReference type="ARBA" id="ARBA00022771"/>
    </source>
</evidence>
<name>A0AAN9T6N9_9HEMI</name>
<dbReference type="InterPro" id="IPR037278">
    <property type="entry name" value="ARFGAP/RecO"/>
</dbReference>
<keyword evidence="3" id="KW-0863">Zinc-finger</keyword>
<evidence type="ECO:0000313" key="7">
    <source>
        <dbReference type="EMBL" id="KAK7575495.1"/>
    </source>
</evidence>
<protein>
    <recommendedName>
        <fullName evidence="6">Arf-GAP domain-containing protein</fullName>
    </recommendedName>
</protein>
<sequence>MSGAISGPENQCPSPNFQFLDFSLLKFPEYTNFPIFGRRGLTPPHRVKSITMATFTPEEIEIMQSRGNQYCKNVWLGLYDSEIPTSDEQQIKDFMTAKYEKKRYYVDPSSIATHSVVHFANGSRTPSSLSSTSSSSHNSPSSHNLSDSSTKLLNTVVRTQTQQQSSSLSSSKTSNSVTSNGSSQLFAANFESPLTSSSSQSSSIVDPFGSCGMDTSASSETSFANFDNNPAFDACQSAVRIAGGNGFCNGYNVDSSLFTGFSVHWGLPTGSSHKPTLKTLPLAFSRWSIATDNGSNLNKNKTESNNVPSEDKYAALKDLDFQMKNQMMEKQQEELKQKLVTNGDWGTNSNGFNWTSLFANRSGFSSEPGTPFNPFSHEITSWKANANVTVNPFSSETKDPWSNSVNWPSSKTQCQQNAPNGWIADANTFDANSARGSYFDCSGKGAWKKVFENCF</sequence>
<dbReference type="InterPro" id="IPR038508">
    <property type="entry name" value="ArfGAP_dom_sf"/>
</dbReference>
<evidence type="ECO:0000256" key="1">
    <source>
        <dbReference type="ARBA" id="ARBA00022723"/>
    </source>
</evidence>
<feature type="domain" description="Arf-GAP" evidence="6">
    <location>
        <begin position="42"/>
        <end position="105"/>
    </location>
</feature>
<proteinExistence type="predicted"/>
<keyword evidence="1" id="KW-0479">Metal-binding</keyword>
<dbReference type="GO" id="GO:0005737">
    <property type="term" value="C:cytoplasm"/>
    <property type="evidence" value="ECO:0007669"/>
    <property type="project" value="TreeGrafter"/>
</dbReference>
<dbReference type="AlphaFoldDB" id="A0AAN9T6N9"/>
<dbReference type="PANTHER" id="PTHR46134:SF3">
    <property type="entry name" value="ARFGAP WITH FG REPEATS 1"/>
    <property type="match status" value="1"/>
</dbReference>
<dbReference type="InterPro" id="IPR001164">
    <property type="entry name" value="ArfGAP_dom"/>
</dbReference>
<dbReference type="InterPro" id="IPR052248">
    <property type="entry name" value="Arf-GAP_FG-repeat_protein"/>
</dbReference>
<keyword evidence="2" id="KW-0677">Repeat</keyword>
<feature type="compositionally biased region" description="Low complexity" evidence="5">
    <location>
        <begin position="123"/>
        <end position="148"/>
    </location>
</feature>
<evidence type="ECO:0000313" key="8">
    <source>
        <dbReference type="Proteomes" id="UP001367676"/>
    </source>
</evidence>
<keyword evidence="8" id="KW-1185">Reference proteome</keyword>
<evidence type="ECO:0000259" key="6">
    <source>
        <dbReference type="Pfam" id="PF01412"/>
    </source>
</evidence>
<dbReference type="GO" id="GO:0008270">
    <property type="term" value="F:zinc ion binding"/>
    <property type="evidence" value="ECO:0007669"/>
    <property type="project" value="UniProtKB-KW"/>
</dbReference>
<dbReference type="SUPFAM" id="SSF57863">
    <property type="entry name" value="ArfGap/RecO-like zinc finger"/>
    <property type="match status" value="1"/>
</dbReference>
<evidence type="ECO:0000256" key="2">
    <source>
        <dbReference type="ARBA" id="ARBA00022737"/>
    </source>
</evidence>
<dbReference type="Gene3D" id="1.10.220.150">
    <property type="entry name" value="Arf GTPase activating protein"/>
    <property type="match status" value="1"/>
</dbReference>
<gene>
    <name evidence="7" type="ORF">V9T40_011781</name>
</gene>
<keyword evidence="4" id="KW-0862">Zinc</keyword>
<evidence type="ECO:0000256" key="5">
    <source>
        <dbReference type="SAM" id="MobiDB-lite"/>
    </source>
</evidence>
<dbReference type="Proteomes" id="UP001367676">
    <property type="component" value="Unassembled WGS sequence"/>
</dbReference>
<evidence type="ECO:0000256" key="4">
    <source>
        <dbReference type="ARBA" id="ARBA00022833"/>
    </source>
</evidence>
<dbReference type="Pfam" id="PF01412">
    <property type="entry name" value="ArfGap"/>
    <property type="match status" value="1"/>
</dbReference>
<comment type="caution">
    <text evidence="7">The sequence shown here is derived from an EMBL/GenBank/DDBJ whole genome shotgun (WGS) entry which is preliminary data.</text>
</comment>
<dbReference type="EMBL" id="JBBCAQ010000036">
    <property type="protein sequence ID" value="KAK7575495.1"/>
    <property type="molecule type" value="Genomic_DNA"/>
</dbReference>
<reference evidence="7 8" key="1">
    <citation type="submission" date="2024-03" db="EMBL/GenBank/DDBJ databases">
        <title>Adaptation during the transition from Ophiocordyceps entomopathogen to insect associate is accompanied by gene loss and intensified selection.</title>
        <authorList>
            <person name="Ward C.M."/>
            <person name="Onetto C.A."/>
            <person name="Borneman A.R."/>
        </authorList>
    </citation>
    <scope>NUCLEOTIDE SEQUENCE [LARGE SCALE GENOMIC DNA]</scope>
    <source>
        <strain evidence="7">AWRI1</strain>
        <tissue evidence="7">Single Adult Female</tissue>
    </source>
</reference>
<accession>A0AAN9T6N9</accession>
<dbReference type="GO" id="GO:0005096">
    <property type="term" value="F:GTPase activator activity"/>
    <property type="evidence" value="ECO:0007669"/>
    <property type="project" value="InterPro"/>
</dbReference>